<dbReference type="Proteomes" id="UP001552299">
    <property type="component" value="Unassembled WGS sequence"/>
</dbReference>
<keyword evidence="3" id="KW-1185">Reference proteome</keyword>
<organism evidence="2 3">
    <name type="scientific">Dendrobium thyrsiflorum</name>
    <name type="common">Pinecone-like raceme dendrobium</name>
    <name type="synonym">Orchid</name>
    <dbReference type="NCBI Taxonomy" id="117978"/>
    <lineage>
        <taxon>Eukaryota</taxon>
        <taxon>Viridiplantae</taxon>
        <taxon>Streptophyta</taxon>
        <taxon>Embryophyta</taxon>
        <taxon>Tracheophyta</taxon>
        <taxon>Spermatophyta</taxon>
        <taxon>Magnoliopsida</taxon>
        <taxon>Liliopsida</taxon>
        <taxon>Asparagales</taxon>
        <taxon>Orchidaceae</taxon>
        <taxon>Epidendroideae</taxon>
        <taxon>Malaxideae</taxon>
        <taxon>Dendrobiinae</taxon>
        <taxon>Dendrobium</taxon>
    </lineage>
</organism>
<dbReference type="AlphaFoldDB" id="A0ABD0VAQ3"/>
<reference evidence="2 3" key="1">
    <citation type="journal article" date="2024" name="Plant Biotechnol. J.">
        <title>Dendrobium thyrsiflorum genome and its molecular insights into genes involved in important horticultural traits.</title>
        <authorList>
            <person name="Chen B."/>
            <person name="Wang J.Y."/>
            <person name="Zheng P.J."/>
            <person name="Li K.L."/>
            <person name="Liang Y.M."/>
            <person name="Chen X.F."/>
            <person name="Zhang C."/>
            <person name="Zhao X."/>
            <person name="He X."/>
            <person name="Zhang G.Q."/>
            <person name="Liu Z.J."/>
            <person name="Xu Q."/>
        </authorList>
    </citation>
    <scope>NUCLEOTIDE SEQUENCE [LARGE SCALE GENOMIC DNA]</scope>
    <source>
        <strain evidence="2">GZMU011</strain>
    </source>
</reference>
<feature type="compositionally biased region" description="Basic and acidic residues" evidence="1">
    <location>
        <begin position="90"/>
        <end position="99"/>
    </location>
</feature>
<evidence type="ECO:0008006" key="4">
    <source>
        <dbReference type="Google" id="ProtNLM"/>
    </source>
</evidence>
<name>A0ABD0VAQ3_DENTH</name>
<evidence type="ECO:0000313" key="3">
    <source>
        <dbReference type="Proteomes" id="UP001552299"/>
    </source>
</evidence>
<gene>
    <name evidence="2" type="ORF">M5K25_008873</name>
</gene>
<protein>
    <recommendedName>
        <fullName evidence="4">Gag-pol polyprotein</fullName>
    </recommendedName>
</protein>
<accession>A0ABD0VAQ3</accession>
<sequence>MVDAAYLDLLVGCFGYQPKAIHEKIDDKFAIIEEMMRKMLEFQAKTVSSEVGGVADDQGSGGNPDSIRRGRSKEHQGISQAKTPASQRSPSHEPKHDPTEQSNQTPRYQHRYSQADLPQQFSAFLQETHTSNQKNNPITIDSLSKLIKRSDFDSLSTNHQTRSIAN</sequence>
<dbReference type="EMBL" id="JANQDX010000007">
    <property type="protein sequence ID" value="KAL0921766.1"/>
    <property type="molecule type" value="Genomic_DNA"/>
</dbReference>
<evidence type="ECO:0000313" key="2">
    <source>
        <dbReference type="EMBL" id="KAL0921766.1"/>
    </source>
</evidence>
<evidence type="ECO:0000256" key="1">
    <source>
        <dbReference type="SAM" id="MobiDB-lite"/>
    </source>
</evidence>
<feature type="region of interest" description="Disordered" evidence="1">
    <location>
        <begin position="51"/>
        <end position="110"/>
    </location>
</feature>
<feature type="compositionally biased region" description="Polar residues" evidence="1">
    <location>
        <begin position="77"/>
        <end position="89"/>
    </location>
</feature>
<comment type="caution">
    <text evidence="2">The sequence shown here is derived from an EMBL/GenBank/DDBJ whole genome shotgun (WGS) entry which is preliminary data.</text>
</comment>
<proteinExistence type="predicted"/>